<evidence type="ECO:0000256" key="2">
    <source>
        <dbReference type="ARBA" id="ARBA00023002"/>
    </source>
</evidence>
<dbReference type="Proteomes" id="UP000660729">
    <property type="component" value="Unassembled WGS sequence"/>
</dbReference>
<comment type="caution">
    <text evidence="5">The sequence shown here is derived from an EMBL/GenBank/DDBJ whole genome shotgun (WGS) entry which is preliminary data.</text>
</comment>
<evidence type="ECO:0000313" key="5">
    <source>
        <dbReference type="EMBL" id="KAF7187570.1"/>
    </source>
</evidence>
<sequence>MDNPNRHGGAFVPGQSPHYSFGQGRHGGGYVPGSDAIAHSGPNNYALHSSASFDIAKKHEPYIQETALSLDTHSSPTKERSIGNQSKGTLAEEEVKPTRLANYGNLRHPQNRWRMEYPNAHIKPTFEYASHEKKRHQDSLGREWSGFADDRYLSPYDGRVKPLIVQTTDEIYKVRNSSTYMRTFIRNVSPLMIRVAMWPTNHFNYITNEVNSRDYWLAVAKWIPSTAALSIMLLDFTGANGPERNGGKYDVFPYKHYTYPKIARNASEDDRNSSCRKLVQQSSPESKRVLRPRYLCFLSKDDSVAISDVDEWVSKNPGQSLEYIFVAYTTSQFSHDSNEDMEALHNIAKRAARDVGVSAYWVGCSCMPDEAQMEEDVYRISDVIRGAHSLIIAVGPSHKAELPTTDLQLREWGSRMWTYPEVLLSPGSEIKVYSGSSKDALILPKKQFAATVWADADVSRQLIDHYEGNLLLSRLELVTLALQCLHSRSTSQYLPGDHSYALMGLLRLRPRVDRTDSALQSFARLSMANDSDMLLERLISTLPKHKDQHWSNMEDAWDSKLWDIYPTCQVAGVGHEDTVIIDGLRGASVRWKSFERVANLTRGSWKRLALQFFEHSAPIIFYIAVTLLGIAGATPSIPGQINSVAVAGAILLVYSLVAILGAPYLARFLYGGKFWNTQPWIFGFEGYLNIETIEKQIFGTNLGRLQWAPYSSPLSRHRPNRYGECVGVDPTTDPETAQMVRDAIHAQPGDLRVFTIVDTGNMEVTMFQAVRPPVAFLLAGEEGGMQRAIGVSYEWETSCCYRETVIRMPTPTKSFMDRVPRLTQLHTTTMSPIKPYADRHKHLEGPGDDRPTAQEVIRDQNLVNALPNATILITGCTSGIGIETAKALYQTGAKLYITGRDVQRGEKVAHDLSSDPSRPVHFLELSLDSFESVRAAAQKFLSAEQKLNILINNAGVMACPKGVTVDGYETQFGTNHLGHFLLFQLLKPALLAGATPEVPSKVLSVSSTGHRFCEAMPFDDLDFSKTEYHPFAAYGRSKLANIYFANELTRRFASQNLVGLSLHPGSIKTPLQKFVAEDPQVQKAVADPAYQAQVKSVEQGAATTAWAAIAKELVGRGGIYLEDVGEAEEATKEGPAFRPGYSASAFSPNDERTLWDLSCKSCGVLGE</sequence>
<reference evidence="5" key="1">
    <citation type="submission" date="2020-04" db="EMBL/GenBank/DDBJ databases">
        <title>Draft genome resource of the tomato pathogen Pseudocercospora fuligena.</title>
        <authorList>
            <person name="Zaccaron A."/>
        </authorList>
    </citation>
    <scope>NUCLEOTIDE SEQUENCE</scope>
    <source>
        <strain evidence="5">PF001</strain>
    </source>
</reference>
<dbReference type="AlphaFoldDB" id="A0A8H6VDS7"/>
<evidence type="ECO:0000313" key="6">
    <source>
        <dbReference type="Proteomes" id="UP000660729"/>
    </source>
</evidence>
<feature type="region of interest" description="Disordered" evidence="3">
    <location>
        <begin position="1"/>
        <end position="35"/>
    </location>
</feature>
<evidence type="ECO:0000256" key="1">
    <source>
        <dbReference type="ARBA" id="ARBA00006484"/>
    </source>
</evidence>
<accession>A0A8H6VDS7</accession>
<dbReference type="PRINTS" id="PR00081">
    <property type="entry name" value="GDHRDH"/>
</dbReference>
<dbReference type="SUPFAM" id="SSF51735">
    <property type="entry name" value="NAD(P)-binding Rossmann-fold domains"/>
    <property type="match status" value="1"/>
</dbReference>
<evidence type="ECO:0000256" key="4">
    <source>
        <dbReference type="SAM" id="Phobius"/>
    </source>
</evidence>
<dbReference type="PANTHER" id="PTHR24320">
    <property type="entry name" value="RETINOL DEHYDROGENASE"/>
    <property type="match status" value="1"/>
</dbReference>
<keyword evidence="2" id="KW-0560">Oxidoreductase</keyword>
<name>A0A8H6VDS7_9PEZI</name>
<gene>
    <name evidence="5" type="ORF">HII31_11103</name>
</gene>
<dbReference type="GO" id="GO:0016491">
    <property type="term" value="F:oxidoreductase activity"/>
    <property type="evidence" value="ECO:0007669"/>
    <property type="project" value="UniProtKB-KW"/>
</dbReference>
<feature type="transmembrane region" description="Helical" evidence="4">
    <location>
        <begin position="644"/>
        <end position="666"/>
    </location>
</feature>
<dbReference type="InterPro" id="IPR036291">
    <property type="entry name" value="NAD(P)-bd_dom_sf"/>
</dbReference>
<dbReference type="Pfam" id="PF00106">
    <property type="entry name" value="adh_short"/>
    <property type="match status" value="1"/>
</dbReference>
<proteinExistence type="inferred from homology"/>
<keyword evidence="4" id="KW-0472">Membrane</keyword>
<dbReference type="OrthoDB" id="2624308at2759"/>
<protein>
    <submittedName>
        <fullName evidence="5">Oxidoreductase calI</fullName>
    </submittedName>
</protein>
<dbReference type="InterPro" id="IPR002347">
    <property type="entry name" value="SDR_fam"/>
</dbReference>
<keyword evidence="4" id="KW-0812">Transmembrane</keyword>
<feature type="transmembrane region" description="Helical" evidence="4">
    <location>
        <begin position="619"/>
        <end position="637"/>
    </location>
</feature>
<dbReference type="Gene3D" id="3.40.50.720">
    <property type="entry name" value="NAD(P)-binding Rossmann-like Domain"/>
    <property type="match status" value="1"/>
</dbReference>
<comment type="similarity">
    <text evidence="1">Belongs to the short-chain dehydrogenases/reductases (SDR) family.</text>
</comment>
<dbReference type="PANTHER" id="PTHR24320:SF272">
    <property type="entry name" value="NAD(P)-BINDING ROSSMANN-FOLD SUPERFAMILY PROTEIN"/>
    <property type="match status" value="1"/>
</dbReference>
<evidence type="ECO:0000256" key="3">
    <source>
        <dbReference type="SAM" id="MobiDB-lite"/>
    </source>
</evidence>
<feature type="region of interest" description="Disordered" evidence="3">
    <location>
        <begin position="68"/>
        <end position="90"/>
    </location>
</feature>
<dbReference type="EMBL" id="JABCIY010000226">
    <property type="protein sequence ID" value="KAF7187570.1"/>
    <property type="molecule type" value="Genomic_DNA"/>
</dbReference>
<keyword evidence="4" id="KW-1133">Transmembrane helix</keyword>
<organism evidence="5 6">
    <name type="scientific">Pseudocercospora fuligena</name>
    <dbReference type="NCBI Taxonomy" id="685502"/>
    <lineage>
        <taxon>Eukaryota</taxon>
        <taxon>Fungi</taxon>
        <taxon>Dikarya</taxon>
        <taxon>Ascomycota</taxon>
        <taxon>Pezizomycotina</taxon>
        <taxon>Dothideomycetes</taxon>
        <taxon>Dothideomycetidae</taxon>
        <taxon>Mycosphaerellales</taxon>
        <taxon>Mycosphaerellaceae</taxon>
        <taxon>Pseudocercospora</taxon>
    </lineage>
</organism>
<keyword evidence="6" id="KW-1185">Reference proteome</keyword>